<dbReference type="CDD" id="cd22631">
    <property type="entry name" value="Kunitz_collagen_alpha6_VI-like"/>
    <property type="match status" value="1"/>
</dbReference>
<feature type="compositionally biased region" description="Basic and acidic residues" evidence="13">
    <location>
        <begin position="1634"/>
        <end position="1654"/>
    </location>
</feature>
<evidence type="ECO:0000256" key="12">
    <source>
        <dbReference type="ARBA" id="ARBA00044000"/>
    </source>
</evidence>
<name>A0A6P7JVS7_9TELE</name>
<dbReference type="PROSITE" id="PS00280">
    <property type="entry name" value="BPTI_KUNITZ_1"/>
    <property type="match status" value="1"/>
</dbReference>
<dbReference type="InterPro" id="IPR008160">
    <property type="entry name" value="Collagen"/>
</dbReference>
<keyword evidence="16" id="KW-1185">Reference proteome</keyword>
<dbReference type="InterPro" id="IPR002223">
    <property type="entry name" value="Kunitz_BPTI"/>
</dbReference>
<dbReference type="CDD" id="cd01450">
    <property type="entry name" value="vWFA_subfamily_ECM"/>
    <property type="match status" value="4"/>
</dbReference>
<dbReference type="Gene3D" id="3.40.50.410">
    <property type="entry name" value="von Willebrand factor, type A domain"/>
    <property type="match status" value="9"/>
</dbReference>
<dbReference type="InterPro" id="IPR036465">
    <property type="entry name" value="vWFA_dom_sf"/>
</dbReference>
<keyword evidence="4" id="KW-0732">Signal</keyword>
<protein>
    <submittedName>
        <fullName evidence="17">Collagen alpha-6(VI) chain-like</fullName>
    </submittedName>
</protein>
<dbReference type="SUPFAM" id="SSF53300">
    <property type="entry name" value="vWA-like"/>
    <property type="match status" value="10"/>
</dbReference>
<evidence type="ECO:0000256" key="4">
    <source>
        <dbReference type="ARBA" id="ARBA00022729"/>
    </source>
</evidence>
<reference evidence="17" key="1">
    <citation type="submission" date="2025-08" db="UniProtKB">
        <authorList>
            <consortium name="RefSeq"/>
        </authorList>
    </citation>
    <scope>IDENTIFICATION</scope>
</reference>
<dbReference type="CDD" id="cd01472">
    <property type="entry name" value="vWA_collagen"/>
    <property type="match status" value="1"/>
</dbReference>
<feature type="compositionally biased region" description="Low complexity" evidence="13">
    <location>
        <begin position="1766"/>
        <end position="1778"/>
    </location>
</feature>
<keyword evidence="6" id="KW-0130">Cell adhesion</keyword>
<dbReference type="SMART" id="SM00327">
    <property type="entry name" value="VWA"/>
    <property type="match status" value="9"/>
</dbReference>
<dbReference type="PROSITE" id="PS50279">
    <property type="entry name" value="BPTI_KUNITZ_2"/>
    <property type="match status" value="1"/>
</dbReference>
<evidence type="ECO:0000256" key="5">
    <source>
        <dbReference type="ARBA" id="ARBA00022737"/>
    </source>
</evidence>
<dbReference type="InterPro" id="IPR020901">
    <property type="entry name" value="Prtase_inh_Kunz-CS"/>
</dbReference>
<feature type="compositionally biased region" description="Gly residues" evidence="13">
    <location>
        <begin position="1747"/>
        <end position="1765"/>
    </location>
</feature>
<feature type="domain" description="VWFA" evidence="14">
    <location>
        <begin position="1144"/>
        <end position="1312"/>
    </location>
</feature>
<evidence type="ECO:0000256" key="10">
    <source>
        <dbReference type="ARBA" id="ARBA00023278"/>
    </source>
</evidence>
<dbReference type="Pfam" id="PF01391">
    <property type="entry name" value="Collagen"/>
    <property type="match status" value="1"/>
</dbReference>
<evidence type="ECO:0000256" key="8">
    <source>
        <dbReference type="ARBA" id="ARBA00023157"/>
    </source>
</evidence>
<dbReference type="InParanoid" id="A0A6P7JVS7"/>
<dbReference type="Pfam" id="PF00092">
    <property type="entry name" value="VWA"/>
    <property type="match status" value="9"/>
</dbReference>
<feature type="domain" description="BPTI/Kunitz inhibitor" evidence="15">
    <location>
        <begin position="2389"/>
        <end position="2439"/>
    </location>
</feature>
<evidence type="ECO:0000256" key="3">
    <source>
        <dbReference type="ARBA" id="ARBA00022530"/>
    </source>
</evidence>
<evidence type="ECO:0000256" key="13">
    <source>
        <dbReference type="SAM" id="MobiDB-lite"/>
    </source>
</evidence>
<comment type="subcellular location">
    <subcellularLocation>
        <location evidence="1">Secreted</location>
        <location evidence="1">Extracellular space</location>
        <location evidence="1">Extracellular matrix</location>
    </subcellularLocation>
</comment>
<dbReference type="FunFam" id="3.40.50.410:FF:000004">
    <property type="entry name" value="collagen alpha-6(VI) chain"/>
    <property type="match status" value="2"/>
</dbReference>
<dbReference type="PROSITE" id="PS50234">
    <property type="entry name" value="VWFA"/>
    <property type="match status" value="9"/>
</dbReference>
<dbReference type="PRINTS" id="PR00759">
    <property type="entry name" value="BASICPTASE"/>
</dbReference>
<evidence type="ECO:0000256" key="6">
    <source>
        <dbReference type="ARBA" id="ARBA00022889"/>
    </source>
</evidence>
<feature type="domain" description="VWFA" evidence="14">
    <location>
        <begin position="599"/>
        <end position="767"/>
    </location>
</feature>
<feature type="domain" description="VWFA" evidence="14">
    <location>
        <begin position="2101"/>
        <end position="2293"/>
    </location>
</feature>
<feature type="region of interest" description="Disordered" evidence="13">
    <location>
        <begin position="1540"/>
        <end position="1866"/>
    </location>
</feature>
<dbReference type="SUPFAM" id="SSF57362">
    <property type="entry name" value="BPTI-like"/>
    <property type="match status" value="1"/>
</dbReference>
<keyword evidence="2" id="KW-0964">Secreted</keyword>
<evidence type="ECO:0000256" key="2">
    <source>
        <dbReference type="ARBA" id="ARBA00022525"/>
    </source>
</evidence>
<feature type="domain" description="VWFA" evidence="14">
    <location>
        <begin position="394"/>
        <end position="566"/>
    </location>
</feature>
<feature type="compositionally biased region" description="Gly residues" evidence="13">
    <location>
        <begin position="1684"/>
        <end position="1705"/>
    </location>
</feature>
<dbReference type="FunFam" id="3.40.50.410:FF:000021">
    <property type="entry name" value="Collagen, type VI, alpha 3"/>
    <property type="match status" value="1"/>
</dbReference>
<dbReference type="FunFam" id="4.10.410.10:FF:000020">
    <property type="entry name" value="Collagen, type VI, alpha 3"/>
    <property type="match status" value="1"/>
</dbReference>
<dbReference type="OrthoDB" id="6132182at2759"/>
<evidence type="ECO:0000313" key="16">
    <source>
        <dbReference type="Proteomes" id="UP000515145"/>
    </source>
</evidence>
<keyword evidence="3" id="KW-0272">Extracellular matrix</keyword>
<feature type="domain" description="VWFA" evidence="14">
    <location>
        <begin position="209"/>
        <end position="383"/>
    </location>
</feature>
<dbReference type="Gene3D" id="4.10.410.10">
    <property type="entry name" value="Pancreatic trypsin inhibitor Kunitz domain"/>
    <property type="match status" value="1"/>
</dbReference>
<proteinExistence type="inferred from homology"/>
<keyword evidence="9" id="KW-0325">Glycoprotein</keyword>
<dbReference type="FunFam" id="3.40.50.410:FF:000003">
    <property type="entry name" value="Collagen type VI alpha 3 chain"/>
    <property type="match status" value="1"/>
</dbReference>
<evidence type="ECO:0000259" key="14">
    <source>
        <dbReference type="PROSITE" id="PS50234"/>
    </source>
</evidence>
<dbReference type="InterPro" id="IPR036880">
    <property type="entry name" value="Kunitz_BPTI_sf"/>
</dbReference>
<evidence type="ECO:0000256" key="7">
    <source>
        <dbReference type="ARBA" id="ARBA00023119"/>
    </source>
</evidence>
<gene>
    <name evidence="17" type="primary">LOC114448320</name>
</gene>
<evidence type="ECO:0000313" key="17">
    <source>
        <dbReference type="RefSeq" id="XP_028281023.1"/>
    </source>
</evidence>
<keyword evidence="7" id="KW-0176">Collagen</keyword>
<dbReference type="PANTHER" id="PTHR24020:SF86">
    <property type="entry name" value="COLLAGEN, TYPE VI, ALPHA 4"/>
    <property type="match status" value="1"/>
</dbReference>
<dbReference type="PANTHER" id="PTHR24020">
    <property type="entry name" value="COLLAGEN ALPHA"/>
    <property type="match status" value="1"/>
</dbReference>
<dbReference type="PRINTS" id="PR00453">
    <property type="entry name" value="VWFADOMAIN"/>
</dbReference>
<dbReference type="SMART" id="SM00131">
    <property type="entry name" value="KU"/>
    <property type="match status" value="1"/>
</dbReference>
<feature type="compositionally biased region" description="Low complexity" evidence="13">
    <location>
        <begin position="1540"/>
        <end position="1556"/>
    </location>
</feature>
<dbReference type="GO" id="GO:0004867">
    <property type="term" value="F:serine-type endopeptidase inhibitor activity"/>
    <property type="evidence" value="ECO:0007669"/>
    <property type="project" value="InterPro"/>
</dbReference>
<feature type="domain" description="VWFA" evidence="14">
    <location>
        <begin position="1895"/>
        <end position="2038"/>
    </location>
</feature>
<keyword evidence="10" id="KW-0379">Hydroxylation</keyword>
<sequence length="2444" mass="266241">MWTFFSSSCPVCESAAGNVIFLIDGSPSVGFENFQSVQSFIRSIIDNFNIGPIQVGVAQYSDDFFPEFAPKTHSKKKPLQDAMAGISYRPGGTKQTAKALESALQKFFIGEAGKRVPQVAVIITGGDIAEDTKQLEAASQQLRENRVIVIGIAVGQANVEQLEALAKPQLLLFTTPNYQTLPDLTAGLLETMCDAMQEQSTALKERFSDVYFMVDSNIGQAQFAQFKAEFEKLLGQLNVGAATNRFGVAQYSQTLRTEISLIASKKKEDVRKMFRRFELHPELDQASSLSTALIHARDVFSPKQGGRAGKGFEQFLVLVSGRVSREPVYSLARDLKSAGITIVGVKAGATQDELERFISRDLVLELSSLPTLKRIITAKEERIYNDCKAANVADIVFVVDESSSIGKSNFQLVRDFLRSFVSGMEVSSAGVRVGIVTYSDAPRVQLYLNTFFNKAEILQFISIMPYGKGYTHIGAALNFVREEVFTEERGSRRHVEKVAVVITDGESQDNVSEAAVALRRAGITVYAVGIGEADEHQLQDIASYPTHEHVFNVTSFTDLKPLRQILQRTVCRSIIESAITKSKTQHEVKKACNLKDHSDIFFLIDDSSGISSSDFYDMKKFIIEFLNSFNIGQEKVRIGLVKYSDSPTLEFDLTTYLDARKLERAVEGVTQKGGRTFTGRALSFMQPYFLRATAPKYLIVITHRGSDDEVRIPAEELRNVGVSIYAVGVKESKISELQEMTANTKKTFYVRDFDALRFIRSVLLTDICASATCLPADVFFLTDSSDSITTKNFQLMKDFLKTLISKIEVGEDKMHIGLMQFSTNTKLELRLNQHYSKDEINRVISDMKQLDASTKTGRALREVSQYFDVTGGGRPDVKRRLIMITDGEAKDEYAGPAADLRAKGVVIYAIGIGDVNKTQLLEMSGSPDRVFDPKTFEALDDLHSPLALAICVQECSPDTADIIFLVDCSSSINDVEFRNIQMFMEFLVNQTTVGQELTHFGVLVGAESRFTLKDYNSKGEVLRAIKDLMPPTRNTDTGTALEYSVPFFKAPYGRDKSQILMVITDGENTDPRNLKQPAHLVQENKIIAFAVGVRGAVTEQLEVIAGDDTNNVFRVDEFQKLNSLYKPVTTALCTATKPACNKTDLVFMINQSPSYSRADHAILKNFTAQIVKSFRIGEDLVRVAFVQAASSFSGFYLNRYYKKKDVVTNIINADYLQGEANLRNALVYIKEYFQASRGSRPDFPRNLVLFTQGPVQDGTAEAAAALHNMGIEIIVITVGHNYDLRLLKLVGDAKNFFIVPDINSLGSIKTKVIESVCTPRDRPDPCTIDIAMGFDITRRTPGDTMFSGHNRLAIERIISDMSSVNDLCCFKTEIIKPRIAFFVLDQNGRAAFDTNFEEYNQAVVKKLLNLQRSQPTFYNSNLLRFFKNKLQSASTATVKVVMIFSDGLDESVQMLKSQSDELQKSGVSALLNVALEGTDPAPLQELEFGRGFSYELPLTVVMPSVGSIIYHQISSVTDRVCCKVPCKCVGPDGMPGIPGKPGIKGLPGLKGQPGFLGEEGATGDRGPPGPDGPQGVPGCPGIRGHKGYRGLTGDKGENGEPGVDGINGEQGEQGKSGFGGGKGEPGNPGIPGFRGEKGLKGDPGLRGDPGEAGKHNTSRGPKGDKGGQGMQGVPGSKGSPGQSGIDGGPGPDGRRGQLGGKGSPGDKGANGHPGVPGPSGPMGRKGDPGERGPKGVAGFPGSQGPPGTAGGPGVDGGRGGHGPKGLPGDPGLKGNPGPQGSIGLPGLDGRDGYGTKGSRGNKGDPGFPGYPGVPGESGQNGTKGHSGGKGDRGRPGLSGRPGRPGGKGDTGHDGHKGAKGGPGSREKTDCDLISFIRDSCGCCKDKALCPAYPTELVFALDMSNDVTPAAFKRQRTALFTLLEDVIITETSCPQGARIAIVAYNTYTRYLIRFKDYNTKAQLLEAVNTIALERSSSRRQLGTAMLEVGRNIFKHIRAGLSMRKVAIFFSNGPSENPEEIISAMMEYRALNIFPAVISLKDTPSTGRALEVDDTHSFIYTVLEGPQALRTVKSCAICYDPCRTTEECSFIQSSPRPQQAEVDLAIVVDSSRQIQADEFAGVQELLGSVVEQLAVSSQPGRPNRQARVAVIQQSGTHPKVEFSLQTYQNHDLMKQHLMQKMQQQSGSSMLGLTLNYTLREVLLKASNPRLRRALLTVVGTETSFGDQPYLEYVSQKAKCEGVALFVLTVGDRYNRTQVEELASAPLEQHLIHVSRLKAKEQGYAQRFIRAFLSVLQQGMNPYPPPSLKPTCSGLRDEYGPQGRPSESSADMSEIEFGDDAMVEILSETKQQHVINSLTRGGHQSSPQETGRHDLNLVPVTQLDSFISNNTCLLTKDPGSCQNYTLMWFFDNEEGRCSRFWYGGCGGNQNRFGTRKECESLCLTKNL</sequence>
<evidence type="ECO:0000259" key="15">
    <source>
        <dbReference type="PROSITE" id="PS50279"/>
    </source>
</evidence>
<evidence type="ECO:0000256" key="11">
    <source>
        <dbReference type="ARBA" id="ARBA00043858"/>
    </source>
</evidence>
<dbReference type="InterPro" id="IPR002035">
    <property type="entry name" value="VWF_A"/>
</dbReference>
<dbReference type="Pfam" id="PF00014">
    <property type="entry name" value="Kunitz_BPTI"/>
    <property type="match status" value="1"/>
</dbReference>
<comment type="similarity">
    <text evidence="12">Belongs to the type VI collagen family.</text>
</comment>
<dbReference type="InterPro" id="IPR050525">
    <property type="entry name" value="ECM_Assembly_Org"/>
</dbReference>
<feature type="domain" description="VWFA" evidence="14">
    <location>
        <begin position="777"/>
        <end position="946"/>
    </location>
</feature>
<feature type="domain" description="VWFA" evidence="14">
    <location>
        <begin position="18"/>
        <end position="192"/>
    </location>
</feature>
<keyword evidence="5" id="KW-0677">Repeat</keyword>
<feature type="domain" description="VWFA" evidence="14">
    <location>
        <begin position="961"/>
        <end position="1128"/>
    </location>
</feature>
<keyword evidence="8" id="KW-1015">Disulfide bond</keyword>
<dbReference type="GO" id="GO:0007155">
    <property type="term" value="P:cell adhesion"/>
    <property type="evidence" value="ECO:0007669"/>
    <property type="project" value="UniProtKB-KW"/>
</dbReference>
<organism evidence="16 17">
    <name type="scientific">Parambassis ranga</name>
    <name type="common">Indian glassy fish</name>
    <dbReference type="NCBI Taxonomy" id="210632"/>
    <lineage>
        <taxon>Eukaryota</taxon>
        <taxon>Metazoa</taxon>
        <taxon>Chordata</taxon>
        <taxon>Craniata</taxon>
        <taxon>Vertebrata</taxon>
        <taxon>Euteleostomi</taxon>
        <taxon>Actinopterygii</taxon>
        <taxon>Neopterygii</taxon>
        <taxon>Teleostei</taxon>
        <taxon>Neoteleostei</taxon>
        <taxon>Acanthomorphata</taxon>
        <taxon>Ovalentaria</taxon>
        <taxon>Ambassidae</taxon>
        <taxon>Parambassis</taxon>
    </lineage>
</organism>
<evidence type="ECO:0000256" key="9">
    <source>
        <dbReference type="ARBA" id="ARBA00023180"/>
    </source>
</evidence>
<feature type="compositionally biased region" description="Basic and acidic residues" evidence="13">
    <location>
        <begin position="1724"/>
        <end position="1733"/>
    </location>
</feature>
<dbReference type="GeneID" id="114448320"/>
<accession>A0A6P7JVS7</accession>
<dbReference type="RefSeq" id="XP_028281023.1">
    <property type="nucleotide sequence ID" value="XM_028425222.1"/>
</dbReference>
<evidence type="ECO:0000256" key="1">
    <source>
        <dbReference type="ARBA" id="ARBA00004498"/>
    </source>
</evidence>
<dbReference type="GO" id="GO:0005589">
    <property type="term" value="C:collagen type VI trimer"/>
    <property type="evidence" value="ECO:0007669"/>
    <property type="project" value="UniProtKB-ARBA"/>
</dbReference>
<feature type="compositionally biased region" description="Gly residues" evidence="13">
    <location>
        <begin position="1614"/>
        <end position="1626"/>
    </location>
</feature>
<dbReference type="Proteomes" id="UP000515145">
    <property type="component" value="Chromosome 16"/>
</dbReference>
<comment type="function">
    <text evidence="11">Collagen VI acts as a cell-binding protein.</text>
</comment>